<dbReference type="NCBIfam" id="NF003877">
    <property type="entry name" value="PRK05427.1"/>
    <property type="match status" value="1"/>
</dbReference>
<dbReference type="Proteomes" id="UP000307430">
    <property type="component" value="Unassembled WGS sequence"/>
</dbReference>
<evidence type="ECO:0000256" key="2">
    <source>
        <dbReference type="ARBA" id="ARBA00012146"/>
    </source>
</evidence>
<evidence type="ECO:0000256" key="5">
    <source>
        <dbReference type="ARBA" id="ARBA00023211"/>
    </source>
</evidence>
<dbReference type="Pfam" id="PF01368">
    <property type="entry name" value="DHH"/>
    <property type="match status" value="1"/>
</dbReference>
<dbReference type="InterPro" id="IPR004097">
    <property type="entry name" value="DHHA2"/>
</dbReference>
<dbReference type="EMBL" id="VCHQ01000018">
    <property type="protein sequence ID" value="TLV15603.1"/>
    <property type="molecule type" value="Genomic_DNA"/>
</dbReference>
<feature type="domain" description="DHHA2" evidence="8">
    <location>
        <begin position="199"/>
        <end position="315"/>
    </location>
</feature>
<reference evidence="9 10" key="1">
    <citation type="submission" date="2019-05" db="EMBL/GenBank/DDBJ databases">
        <title>Genome sequence of Klebsiella sp strain TOUT106.</title>
        <authorList>
            <person name="Rahi P."/>
            <person name="Chaudhari D."/>
        </authorList>
    </citation>
    <scope>NUCLEOTIDE SEQUENCE [LARGE SCALE GENOMIC DNA]</scope>
    <source>
        <strain evidence="9 10">TOUT106</strain>
    </source>
</reference>
<evidence type="ECO:0000256" key="3">
    <source>
        <dbReference type="ARBA" id="ARBA00022723"/>
    </source>
</evidence>
<comment type="cofactor">
    <cofactor evidence="1">
        <name>Mn(2+)</name>
        <dbReference type="ChEBI" id="CHEBI:29035"/>
    </cofactor>
</comment>
<evidence type="ECO:0000256" key="1">
    <source>
        <dbReference type="ARBA" id="ARBA00001936"/>
    </source>
</evidence>
<evidence type="ECO:0000259" key="8">
    <source>
        <dbReference type="SMART" id="SM01131"/>
    </source>
</evidence>
<organism evidence="9 10">
    <name type="scientific">Klebsiella indica</name>
    <dbReference type="NCBI Taxonomy" id="2582917"/>
    <lineage>
        <taxon>Bacteria</taxon>
        <taxon>Pseudomonadati</taxon>
        <taxon>Pseudomonadota</taxon>
        <taxon>Gammaproteobacteria</taxon>
        <taxon>Enterobacterales</taxon>
        <taxon>Enterobacteriaceae</taxon>
        <taxon>Klebsiella/Raoultella group</taxon>
        <taxon>Klebsiella</taxon>
    </lineage>
</organism>
<dbReference type="GO" id="GO:0005737">
    <property type="term" value="C:cytoplasm"/>
    <property type="evidence" value="ECO:0007669"/>
    <property type="project" value="InterPro"/>
</dbReference>
<dbReference type="Gene3D" id="3.10.310.20">
    <property type="entry name" value="DHHA2 domain"/>
    <property type="match status" value="1"/>
</dbReference>
<dbReference type="GO" id="GO:0004427">
    <property type="term" value="F:inorganic diphosphate phosphatase activity"/>
    <property type="evidence" value="ECO:0007669"/>
    <property type="project" value="UniProtKB-EC"/>
</dbReference>
<dbReference type="SMART" id="SM01131">
    <property type="entry name" value="DHHA2"/>
    <property type="match status" value="1"/>
</dbReference>
<name>A0A5R9LGB9_9ENTR</name>
<dbReference type="InterPro" id="IPR038763">
    <property type="entry name" value="DHH_sf"/>
</dbReference>
<dbReference type="InterPro" id="IPR038222">
    <property type="entry name" value="DHHA2_dom_sf"/>
</dbReference>
<keyword evidence="5" id="KW-0464">Manganese</keyword>
<protein>
    <recommendedName>
        <fullName evidence="2">inorganic diphosphatase</fullName>
        <ecNumber evidence="2">3.6.1.1</ecNumber>
    </recommendedName>
    <alternativeName>
        <fullName evidence="6">Pyrophosphate phospho-hydrolase</fullName>
    </alternativeName>
</protein>
<dbReference type="RefSeq" id="WP_138361504.1">
    <property type="nucleotide sequence ID" value="NZ_VCHQ01000018.1"/>
</dbReference>
<dbReference type="GO" id="GO:0046872">
    <property type="term" value="F:metal ion binding"/>
    <property type="evidence" value="ECO:0007669"/>
    <property type="project" value="UniProtKB-KW"/>
</dbReference>
<dbReference type="PANTHER" id="PTHR12112">
    <property type="entry name" value="BNIP - RELATED"/>
    <property type="match status" value="1"/>
</dbReference>
<comment type="caution">
    <text evidence="9">The sequence shown here is derived from an EMBL/GenBank/DDBJ whole genome shotgun (WGS) entry which is preliminary data.</text>
</comment>
<dbReference type="Pfam" id="PF02833">
    <property type="entry name" value="DHHA2"/>
    <property type="match status" value="1"/>
</dbReference>
<dbReference type="PANTHER" id="PTHR12112:SF22">
    <property type="entry name" value="MANGANESE-DEPENDENT INORGANIC PYROPHOSPHATASE-RELATED"/>
    <property type="match status" value="1"/>
</dbReference>
<comment type="catalytic activity">
    <reaction evidence="7">
        <text>diphosphate + H2O = 2 phosphate + H(+)</text>
        <dbReference type="Rhea" id="RHEA:24576"/>
        <dbReference type="ChEBI" id="CHEBI:15377"/>
        <dbReference type="ChEBI" id="CHEBI:15378"/>
        <dbReference type="ChEBI" id="CHEBI:33019"/>
        <dbReference type="ChEBI" id="CHEBI:43474"/>
        <dbReference type="EC" id="3.6.1.1"/>
    </reaction>
</comment>
<evidence type="ECO:0000256" key="7">
    <source>
        <dbReference type="ARBA" id="ARBA00047820"/>
    </source>
</evidence>
<evidence type="ECO:0000313" key="10">
    <source>
        <dbReference type="Proteomes" id="UP000307430"/>
    </source>
</evidence>
<dbReference type="AlphaFoldDB" id="A0A5R9LGB9"/>
<sequence length="320" mass="35290">MQNLTTISVLPATPTVESDSFIRVFGHRNPDSDTICSALVVADWLNYRGQLSRPYRLGEITPETQYILQAAGVTQPELLTEDLTDKTVWLVDFTDVEQGPPTLTDSNVIGIIDHHRLGTIITRNPPDVWIRAVGCCGTVILHILSIESPMPLTAAQAILLMGAILSDTVALSGPTTTAEDRKAVAMLREIAGVDYDKFVAGLLTAKTDLTGQSAFVLLHRDAKNYQIHGISLLLSQIEVHDMADITPHLAALQQEIDHSCQHSDLDMVVLMVTDITHHNSMLYFSDNSLTGARQVFLPGMTSRKKEILPWLTQRFVSTKR</sequence>
<accession>A0A5R9LGB9</accession>
<dbReference type="EC" id="3.6.1.1" evidence="2"/>
<dbReference type="SUPFAM" id="SSF64182">
    <property type="entry name" value="DHH phosphoesterases"/>
    <property type="match status" value="1"/>
</dbReference>
<evidence type="ECO:0000256" key="4">
    <source>
        <dbReference type="ARBA" id="ARBA00022801"/>
    </source>
</evidence>
<keyword evidence="3" id="KW-0479">Metal-binding</keyword>
<keyword evidence="4 9" id="KW-0378">Hydrolase</keyword>
<dbReference type="Gene3D" id="3.90.1640.10">
    <property type="entry name" value="inorganic pyrophosphatase (n-terminal core)"/>
    <property type="match status" value="1"/>
</dbReference>
<evidence type="ECO:0000313" key="9">
    <source>
        <dbReference type="EMBL" id="TLV15603.1"/>
    </source>
</evidence>
<proteinExistence type="predicted"/>
<dbReference type="InterPro" id="IPR001667">
    <property type="entry name" value="DDH_dom"/>
</dbReference>
<gene>
    <name evidence="9" type="ORF">FE839_14465</name>
</gene>
<evidence type="ECO:0000256" key="6">
    <source>
        <dbReference type="ARBA" id="ARBA00032535"/>
    </source>
</evidence>
<keyword evidence="10" id="KW-1185">Reference proteome</keyword>